<accession>A0A0B1RVA6</accession>
<gene>
    <name evidence="8" type="ORF">OESDEN_25307</name>
</gene>
<evidence type="ECO:0000256" key="2">
    <source>
        <dbReference type="ARBA" id="ARBA00006565"/>
    </source>
</evidence>
<evidence type="ECO:0000256" key="1">
    <source>
        <dbReference type="ARBA" id="ARBA00004127"/>
    </source>
</evidence>
<sequence>MIIVANFRYVEHFAAHMVGALLTFFAMLPYAWGQVVISYVLVPGMATPAVNSIRLFAVTLATCFLTLHELAAFTRVFIPKDAGEFPGWDDPSWRKSDSPFHTTYMVATSCEWGMTLVMQLFVLTFAAELRSTYAYAPRVVFKQDTDESAALNDQPDD</sequence>
<dbReference type="Pfam" id="PF10277">
    <property type="entry name" value="Frag1"/>
    <property type="match status" value="1"/>
</dbReference>
<dbReference type="InterPro" id="IPR050911">
    <property type="entry name" value="DRAM/TMEM150_Autophagy_Mod"/>
</dbReference>
<evidence type="ECO:0000256" key="6">
    <source>
        <dbReference type="SAM" id="Phobius"/>
    </source>
</evidence>
<protein>
    <recommendedName>
        <fullName evidence="7">CWH43-like N-terminal domain-containing protein</fullName>
    </recommendedName>
</protein>
<dbReference type="GO" id="GO:0012505">
    <property type="term" value="C:endomembrane system"/>
    <property type="evidence" value="ECO:0007669"/>
    <property type="project" value="UniProtKB-SubCell"/>
</dbReference>
<evidence type="ECO:0000313" key="8">
    <source>
        <dbReference type="EMBL" id="KHJ75077.1"/>
    </source>
</evidence>
<evidence type="ECO:0000256" key="5">
    <source>
        <dbReference type="ARBA" id="ARBA00023136"/>
    </source>
</evidence>
<keyword evidence="5 6" id="KW-0472">Membrane</keyword>
<evidence type="ECO:0000256" key="3">
    <source>
        <dbReference type="ARBA" id="ARBA00022692"/>
    </source>
</evidence>
<dbReference type="InterPro" id="IPR019402">
    <property type="entry name" value="CWH43_N"/>
</dbReference>
<feature type="transmembrane region" description="Helical" evidence="6">
    <location>
        <begin position="12"/>
        <end position="32"/>
    </location>
</feature>
<feature type="transmembrane region" description="Helical" evidence="6">
    <location>
        <begin position="52"/>
        <end position="71"/>
    </location>
</feature>
<dbReference type="EMBL" id="KN613102">
    <property type="protein sequence ID" value="KHJ75077.1"/>
    <property type="molecule type" value="Genomic_DNA"/>
</dbReference>
<organism evidence="8 9">
    <name type="scientific">Oesophagostomum dentatum</name>
    <name type="common">Nodular worm</name>
    <dbReference type="NCBI Taxonomy" id="61180"/>
    <lineage>
        <taxon>Eukaryota</taxon>
        <taxon>Metazoa</taxon>
        <taxon>Ecdysozoa</taxon>
        <taxon>Nematoda</taxon>
        <taxon>Chromadorea</taxon>
        <taxon>Rhabditida</taxon>
        <taxon>Rhabditina</taxon>
        <taxon>Rhabditomorpha</taxon>
        <taxon>Strongyloidea</taxon>
        <taxon>Strongylidae</taxon>
        <taxon>Oesophagostomum</taxon>
    </lineage>
</organism>
<evidence type="ECO:0000259" key="7">
    <source>
        <dbReference type="Pfam" id="PF10277"/>
    </source>
</evidence>
<keyword evidence="3 6" id="KW-0812">Transmembrane</keyword>
<evidence type="ECO:0000256" key="4">
    <source>
        <dbReference type="ARBA" id="ARBA00022989"/>
    </source>
</evidence>
<proteinExistence type="inferred from homology"/>
<keyword evidence="4 6" id="KW-1133">Transmembrane helix</keyword>
<dbReference type="OrthoDB" id="191706at2759"/>
<comment type="subcellular location">
    <subcellularLocation>
        <location evidence="1">Endomembrane system</location>
        <topology evidence="1">Multi-pass membrane protein</topology>
    </subcellularLocation>
</comment>
<reference evidence="8 9" key="1">
    <citation type="submission" date="2014-03" db="EMBL/GenBank/DDBJ databases">
        <title>Draft genome of the hookworm Oesophagostomum dentatum.</title>
        <authorList>
            <person name="Mitreva M."/>
        </authorList>
    </citation>
    <scope>NUCLEOTIDE SEQUENCE [LARGE SCALE GENOMIC DNA]</scope>
    <source>
        <strain evidence="8 9">OD-Hann</strain>
    </source>
</reference>
<name>A0A0B1RVA6_OESDE</name>
<dbReference type="PANTHER" id="PTHR21324">
    <property type="entry name" value="FASTING-INDUCIBLE INTEGRAL MEMBRANE PROTEIN TM6P1-RELATED"/>
    <property type="match status" value="1"/>
</dbReference>
<dbReference type="AlphaFoldDB" id="A0A0B1RVA6"/>
<comment type="similarity">
    <text evidence="2">Belongs to the DRAM/TMEM150 family.</text>
</comment>
<feature type="domain" description="CWH43-like N-terminal" evidence="7">
    <location>
        <begin position="1"/>
        <end position="131"/>
    </location>
</feature>
<evidence type="ECO:0000313" key="9">
    <source>
        <dbReference type="Proteomes" id="UP000053660"/>
    </source>
</evidence>
<dbReference type="PANTHER" id="PTHR21324:SF2">
    <property type="entry name" value="EG:22E5.9 PROTEIN"/>
    <property type="match status" value="1"/>
</dbReference>
<dbReference type="Proteomes" id="UP000053660">
    <property type="component" value="Unassembled WGS sequence"/>
</dbReference>
<keyword evidence="9" id="KW-1185">Reference proteome</keyword>